<keyword evidence="6 9" id="KW-1133">Transmembrane helix</keyword>
<keyword evidence="3 9" id="KW-1003">Cell membrane</keyword>
<reference evidence="11 12" key="1">
    <citation type="submission" date="2016-10" db="EMBL/GenBank/DDBJ databases">
        <authorList>
            <person name="de Groot N.N."/>
        </authorList>
    </citation>
    <scope>NUCLEOTIDE SEQUENCE [LARGE SCALE GENOMIC DNA]</scope>
    <source>
        <strain evidence="11 12">DSM 29316</strain>
    </source>
</reference>
<comment type="pathway">
    <text evidence="9">Protein modification; lipoprotein biosynthesis (N-acyl transfer).</text>
</comment>
<feature type="transmembrane region" description="Helical" evidence="9">
    <location>
        <begin position="18"/>
        <end position="36"/>
    </location>
</feature>
<comment type="subcellular location">
    <subcellularLocation>
        <location evidence="1 9">Cell membrane</location>
        <topology evidence="1 9">Multi-pass membrane protein</topology>
    </subcellularLocation>
</comment>
<dbReference type="InterPro" id="IPR036526">
    <property type="entry name" value="C-N_Hydrolase_sf"/>
</dbReference>
<keyword evidence="11" id="KW-0449">Lipoprotein</keyword>
<evidence type="ECO:0000256" key="8">
    <source>
        <dbReference type="ARBA" id="ARBA00023315"/>
    </source>
</evidence>
<feature type="transmembrane region" description="Helical" evidence="9">
    <location>
        <begin position="100"/>
        <end position="122"/>
    </location>
</feature>
<comment type="catalytic activity">
    <reaction evidence="9">
        <text>N-terminal S-1,2-diacyl-sn-glyceryl-L-cysteinyl-[lipoprotein] + a glycerophospholipid = N-acyl-S-1,2-diacyl-sn-glyceryl-L-cysteinyl-[lipoprotein] + a 2-acyl-sn-glycero-3-phospholipid + H(+)</text>
        <dbReference type="Rhea" id="RHEA:48228"/>
        <dbReference type="Rhea" id="RHEA-COMP:14681"/>
        <dbReference type="Rhea" id="RHEA-COMP:14684"/>
        <dbReference type="ChEBI" id="CHEBI:15378"/>
        <dbReference type="ChEBI" id="CHEBI:136912"/>
        <dbReference type="ChEBI" id="CHEBI:140656"/>
        <dbReference type="ChEBI" id="CHEBI:140657"/>
        <dbReference type="ChEBI" id="CHEBI:140660"/>
        <dbReference type="EC" id="2.3.1.269"/>
    </reaction>
</comment>
<dbReference type="CDD" id="cd07571">
    <property type="entry name" value="ALP_N-acyl_transferase"/>
    <property type="match status" value="1"/>
</dbReference>
<feature type="transmembrane region" description="Helical" evidence="9">
    <location>
        <begin position="43"/>
        <end position="62"/>
    </location>
</feature>
<dbReference type="RefSeq" id="WP_092062061.1">
    <property type="nucleotide sequence ID" value="NZ_FOJU01000002.1"/>
</dbReference>
<feature type="transmembrane region" description="Helical" evidence="9">
    <location>
        <begin position="74"/>
        <end position="93"/>
    </location>
</feature>
<dbReference type="AlphaFoldDB" id="A0A1I0WE76"/>
<evidence type="ECO:0000256" key="7">
    <source>
        <dbReference type="ARBA" id="ARBA00023136"/>
    </source>
</evidence>
<evidence type="ECO:0000259" key="10">
    <source>
        <dbReference type="PROSITE" id="PS50263"/>
    </source>
</evidence>
<comment type="similarity">
    <text evidence="2 9">Belongs to the CN hydrolase family. Apolipoprotein N-acyltransferase subfamily.</text>
</comment>
<dbReference type="SUPFAM" id="SSF56317">
    <property type="entry name" value="Carbon-nitrogen hydrolase"/>
    <property type="match status" value="1"/>
</dbReference>
<dbReference type="GO" id="GO:0005886">
    <property type="term" value="C:plasma membrane"/>
    <property type="evidence" value="ECO:0007669"/>
    <property type="project" value="UniProtKB-SubCell"/>
</dbReference>
<evidence type="ECO:0000313" key="11">
    <source>
        <dbReference type="EMBL" id="SFA86884.1"/>
    </source>
</evidence>
<evidence type="ECO:0000256" key="9">
    <source>
        <dbReference type="HAMAP-Rule" id="MF_01148"/>
    </source>
</evidence>
<dbReference type="PROSITE" id="PS50263">
    <property type="entry name" value="CN_HYDROLASE"/>
    <property type="match status" value="1"/>
</dbReference>
<comment type="caution">
    <text evidence="9">Lacks conserved residue(s) required for the propagation of feature annotation.</text>
</comment>
<feature type="transmembrane region" description="Helical" evidence="9">
    <location>
        <begin position="142"/>
        <end position="164"/>
    </location>
</feature>
<proteinExistence type="inferred from homology"/>
<keyword evidence="8 9" id="KW-0012">Acyltransferase</keyword>
<comment type="function">
    <text evidence="9">Catalyzes the phospholipid dependent N-acylation of the N-terminal cysteine of apolipoprotein, the last step in lipoprotein maturation.</text>
</comment>
<keyword evidence="4 9" id="KW-0808">Transferase</keyword>
<name>A0A1I0WE76_9RHOB</name>
<dbReference type="GO" id="GO:0016410">
    <property type="term" value="F:N-acyltransferase activity"/>
    <property type="evidence" value="ECO:0007669"/>
    <property type="project" value="UniProtKB-UniRule"/>
</dbReference>
<dbReference type="Pfam" id="PF00795">
    <property type="entry name" value="CN_hydrolase"/>
    <property type="match status" value="1"/>
</dbReference>
<dbReference type="PANTHER" id="PTHR38686:SF1">
    <property type="entry name" value="APOLIPOPROTEIN N-ACYLTRANSFERASE"/>
    <property type="match status" value="1"/>
</dbReference>
<protein>
    <recommendedName>
        <fullName evidence="9">Apolipoprotein N-acyltransferase</fullName>
        <shortName evidence="9">ALP N-acyltransferase</shortName>
        <ecNumber evidence="9">2.3.1.269</ecNumber>
    </recommendedName>
</protein>
<sequence length="470" mass="50406">MAAGAGLVAGLSQAPFDLPPLGLLGFSAAIWLWYRATSVREATLLGLCTGIGYFALVLFWIVEPFFVDVARHGWMAPFALVLMSGGMALFWGAAFGAARLAGGGWAIVPFWALLELARAYIFTGFPWAMPAQALIDGQAGQLLAWVGPHGANILLFAVAALPAFFGRRGGLAVAAVSALSLVSLPAPEPSTGPILRLVQPNAAQHEKWDPALTERFLQRKLDYTAAMPRPDLIVWPETSVPYLMEYAEPIFARIAEAANGTPVVVGVMRMEKGKLYNSLRVVGGGPSAPLYDKHHLVPFGEYVPFAELAARMGIFGLATDRLGGYSPGPGPRLIDIEGIGAALPLICYEAVFPQHARTEGGRPRLLLQITNDAWFGSFSGPYQHLAQARMRAIEQGLPLARAANTGVSALIDGRGRIRGAIPLNEAGYVDLPLPDVRPPTLYSRTGDGPYGVLLFIMCGTVVLRSRRLQR</sequence>
<keyword evidence="5 9" id="KW-0812">Transmembrane</keyword>
<evidence type="ECO:0000256" key="4">
    <source>
        <dbReference type="ARBA" id="ARBA00022679"/>
    </source>
</evidence>
<dbReference type="EMBL" id="FOJU01000002">
    <property type="protein sequence ID" value="SFA86884.1"/>
    <property type="molecule type" value="Genomic_DNA"/>
</dbReference>
<dbReference type="HAMAP" id="MF_01148">
    <property type="entry name" value="Lnt"/>
    <property type="match status" value="1"/>
</dbReference>
<dbReference type="GO" id="GO:0042158">
    <property type="term" value="P:lipoprotein biosynthetic process"/>
    <property type="evidence" value="ECO:0007669"/>
    <property type="project" value="UniProtKB-UniRule"/>
</dbReference>
<dbReference type="UniPathway" id="UPA00666"/>
<feature type="domain" description="CN hydrolase" evidence="10">
    <location>
        <begin position="198"/>
        <end position="438"/>
    </location>
</feature>
<dbReference type="InterPro" id="IPR004563">
    <property type="entry name" value="Apolipo_AcylTrfase"/>
</dbReference>
<dbReference type="STRING" id="871651.SAMN05421688_1326"/>
<dbReference type="InterPro" id="IPR003010">
    <property type="entry name" value="C-N_Hydrolase"/>
</dbReference>
<dbReference type="EC" id="2.3.1.269" evidence="9"/>
<dbReference type="NCBIfam" id="TIGR00546">
    <property type="entry name" value="lnt"/>
    <property type="match status" value="1"/>
</dbReference>
<evidence type="ECO:0000256" key="3">
    <source>
        <dbReference type="ARBA" id="ARBA00022475"/>
    </source>
</evidence>
<organism evidence="11 12">
    <name type="scientific">Poseidonocella pacifica</name>
    <dbReference type="NCBI Taxonomy" id="871651"/>
    <lineage>
        <taxon>Bacteria</taxon>
        <taxon>Pseudomonadati</taxon>
        <taxon>Pseudomonadota</taxon>
        <taxon>Alphaproteobacteria</taxon>
        <taxon>Rhodobacterales</taxon>
        <taxon>Roseobacteraceae</taxon>
        <taxon>Poseidonocella</taxon>
    </lineage>
</organism>
<keyword evidence="7 9" id="KW-0472">Membrane</keyword>
<keyword evidence="12" id="KW-1185">Reference proteome</keyword>
<evidence type="ECO:0000256" key="1">
    <source>
        <dbReference type="ARBA" id="ARBA00004651"/>
    </source>
</evidence>
<dbReference type="Pfam" id="PF20154">
    <property type="entry name" value="LNT_N"/>
    <property type="match status" value="1"/>
</dbReference>
<accession>A0A1I0WE76</accession>
<dbReference type="PANTHER" id="PTHR38686">
    <property type="entry name" value="APOLIPOPROTEIN N-ACYLTRANSFERASE"/>
    <property type="match status" value="1"/>
</dbReference>
<evidence type="ECO:0000256" key="5">
    <source>
        <dbReference type="ARBA" id="ARBA00022692"/>
    </source>
</evidence>
<dbReference type="Gene3D" id="3.60.110.10">
    <property type="entry name" value="Carbon-nitrogen hydrolase"/>
    <property type="match status" value="1"/>
</dbReference>
<dbReference type="OrthoDB" id="9804277at2"/>
<evidence type="ECO:0000256" key="6">
    <source>
        <dbReference type="ARBA" id="ARBA00022989"/>
    </source>
</evidence>
<dbReference type="InterPro" id="IPR045378">
    <property type="entry name" value="LNT_N"/>
</dbReference>
<dbReference type="Proteomes" id="UP000198796">
    <property type="component" value="Unassembled WGS sequence"/>
</dbReference>
<evidence type="ECO:0000256" key="2">
    <source>
        <dbReference type="ARBA" id="ARBA00010065"/>
    </source>
</evidence>
<evidence type="ECO:0000313" key="12">
    <source>
        <dbReference type="Proteomes" id="UP000198796"/>
    </source>
</evidence>
<gene>
    <name evidence="9" type="primary">lnt</name>
    <name evidence="11" type="ORF">SAMN05421688_1326</name>
</gene>